<evidence type="ECO:0000256" key="1">
    <source>
        <dbReference type="ARBA" id="ARBA00004123"/>
    </source>
</evidence>
<dbReference type="GO" id="GO:0006606">
    <property type="term" value="P:protein import into nucleus"/>
    <property type="evidence" value="ECO:0007669"/>
    <property type="project" value="TreeGrafter"/>
</dbReference>
<dbReference type="EMBL" id="JOKQ01000005">
    <property type="protein sequence ID" value="KHN69647.1"/>
    <property type="molecule type" value="Genomic_DNA"/>
</dbReference>
<reference evidence="8 9" key="1">
    <citation type="journal article" date="2014" name="MBio">
        <title>The Ordospora colligata genome; evolution of extreme reduction in microsporidia and host-to-parasite horizontal gene transfer.</title>
        <authorList>
            <person name="Pombert J.-F."/>
            <person name="Haag K.L."/>
            <person name="Beidas S."/>
            <person name="Ebert D."/>
            <person name="Keeling P.J."/>
        </authorList>
    </citation>
    <scope>NUCLEOTIDE SEQUENCE [LARGE SCALE GENOMIC DNA]</scope>
    <source>
        <strain evidence="8 9">OC4</strain>
    </source>
</reference>
<dbReference type="RefSeq" id="XP_014563689.1">
    <property type="nucleotide sequence ID" value="XM_014708203.1"/>
</dbReference>
<dbReference type="InterPro" id="IPR001494">
    <property type="entry name" value="Importin-beta_N"/>
</dbReference>
<proteinExistence type="predicted"/>
<name>A0A0B2UKU3_9MICR</name>
<dbReference type="PANTHER" id="PTHR10997:SF18">
    <property type="entry name" value="D-IMPORTIN 7_RANBP7"/>
    <property type="match status" value="1"/>
</dbReference>
<keyword evidence="3" id="KW-0813">Transport</keyword>
<dbReference type="AlphaFoldDB" id="A0A0B2UKU3"/>
<dbReference type="VEuPathDB" id="MicrosporidiaDB:M896_050540"/>
<protein>
    <submittedName>
        <fullName evidence="8">Importin</fullName>
    </submittedName>
</protein>
<dbReference type="PANTHER" id="PTHR10997">
    <property type="entry name" value="IMPORTIN-7, 8, 11"/>
    <property type="match status" value="1"/>
</dbReference>
<comment type="subcellular location">
    <subcellularLocation>
        <location evidence="2">Cytoplasm</location>
    </subcellularLocation>
    <subcellularLocation>
        <location evidence="1">Nucleus</location>
    </subcellularLocation>
</comment>
<keyword evidence="4" id="KW-0963">Cytoplasm</keyword>
<dbReference type="GeneID" id="26261707"/>
<dbReference type="InterPro" id="IPR016024">
    <property type="entry name" value="ARM-type_fold"/>
</dbReference>
<dbReference type="Gene3D" id="1.25.10.10">
    <property type="entry name" value="Leucine-rich Repeat Variant"/>
    <property type="match status" value="1"/>
</dbReference>
<evidence type="ECO:0000256" key="5">
    <source>
        <dbReference type="ARBA" id="ARBA00022927"/>
    </source>
</evidence>
<dbReference type="PROSITE" id="PS50166">
    <property type="entry name" value="IMPORTIN_B_NT"/>
    <property type="match status" value="1"/>
</dbReference>
<evidence type="ECO:0000259" key="7">
    <source>
        <dbReference type="PROSITE" id="PS50166"/>
    </source>
</evidence>
<comment type="caution">
    <text evidence="8">The sequence shown here is derived from an EMBL/GenBank/DDBJ whole genome shotgun (WGS) entry which is preliminary data.</text>
</comment>
<keyword evidence="6" id="KW-0539">Nucleus</keyword>
<dbReference type="GO" id="GO:0031267">
    <property type="term" value="F:small GTPase binding"/>
    <property type="evidence" value="ECO:0007669"/>
    <property type="project" value="InterPro"/>
</dbReference>
<evidence type="ECO:0000313" key="9">
    <source>
        <dbReference type="Proteomes" id="UP000031056"/>
    </source>
</evidence>
<dbReference type="Proteomes" id="UP000031056">
    <property type="component" value="Unassembled WGS sequence"/>
</dbReference>
<dbReference type="STRING" id="1354746.A0A0B2UKU3"/>
<organism evidence="8 9">
    <name type="scientific">Ordospora colligata OC4</name>
    <dbReference type="NCBI Taxonomy" id="1354746"/>
    <lineage>
        <taxon>Eukaryota</taxon>
        <taxon>Fungi</taxon>
        <taxon>Fungi incertae sedis</taxon>
        <taxon>Microsporidia</taxon>
        <taxon>Ordosporidae</taxon>
        <taxon>Ordospora</taxon>
    </lineage>
</organism>
<evidence type="ECO:0000256" key="2">
    <source>
        <dbReference type="ARBA" id="ARBA00004496"/>
    </source>
</evidence>
<dbReference type="InterPro" id="IPR011989">
    <property type="entry name" value="ARM-like"/>
</dbReference>
<dbReference type="OrthoDB" id="760868at2759"/>
<dbReference type="FunCoup" id="A0A0B2UKU3">
    <property type="interactions" value="275"/>
</dbReference>
<dbReference type="InParanoid" id="A0A0B2UKU3"/>
<feature type="domain" description="Importin N-terminal" evidence="7">
    <location>
        <begin position="23"/>
        <end position="86"/>
    </location>
</feature>
<dbReference type="GO" id="GO:0005829">
    <property type="term" value="C:cytosol"/>
    <property type="evidence" value="ECO:0007669"/>
    <property type="project" value="TreeGrafter"/>
</dbReference>
<dbReference type="SUPFAM" id="SSF48371">
    <property type="entry name" value="ARM repeat"/>
    <property type="match status" value="1"/>
</dbReference>
<gene>
    <name evidence="8" type="ORF">M896_050540</name>
</gene>
<evidence type="ECO:0000256" key="3">
    <source>
        <dbReference type="ARBA" id="ARBA00022448"/>
    </source>
</evidence>
<keyword evidence="9" id="KW-1185">Reference proteome</keyword>
<accession>A0A0B2UKU3</accession>
<dbReference type="GO" id="GO:0005635">
    <property type="term" value="C:nuclear envelope"/>
    <property type="evidence" value="ECO:0007669"/>
    <property type="project" value="TreeGrafter"/>
</dbReference>
<evidence type="ECO:0000313" key="8">
    <source>
        <dbReference type="EMBL" id="KHN69647.1"/>
    </source>
</evidence>
<keyword evidence="5" id="KW-0653">Protein transport</keyword>
<sequence length="941" mass="108358">MNEEACSLFLQTIDVDSRKRNEAERILMEKEKDPVFVMSLIRGSMMDTNAIVKRVSSLYFKNAIINQWNNDAYALAKNRLIEEILDMFLYGDDVTRVSYNAILVHIFNKEKSLDRIEVLFEKASQFLKVPDVNHVYTALNMYSKVFEADEIRSNIESALEKIYGGSGRDILEKVHMFFEMGDYVMLKVGLNVLVKSYCYYSIPKYLSCIEAFSYVFGLALRTMGLENNEVEGVLDCKELAANFIYREYSKGLKKFYKNNELSEYVKDVSRLREVYPMFLKVVQERSKLREEIEVCAVDFFALLVSDATFNEYVERDIPYLVFGYILPVYSLSEADEEDFEQDAEKYLREKYGYFRSTLRSNLNGLFREIVSKMKNNEEKFNEMLKCLVSVLDNCKENPSKENLRMAYGSFFLLASIKSTLMKKAMNVLVYVVMNHVIPNLRGECLVLKSQACYFLSIIEEDLPIGTEAIGLLDEVHALMMSSHRVLYVEATLAMSFFMSNEMASEKFKQLIPVVLESILRLLNAYDLEPLTILLDTITEYYPEEMVKYAPELVRSISGIVITHLSSTEELSEEKAMLVMGFLRNIESLILSLEHGSVVLEHAYMNSYDVLYFILNEGKEDFYQEMLDILNGYVFMIKRIERSMWGLFHMVLNLPIDDIAIYSSNVADLIDNFVTYGKESVMNTSILTGIYSVISKFCLCNEENFYEDEFMDGCRIIESIILNIGNEVVNADPSRLEFFLNVAISGLSMVDEAGTAMVYVLEVVMNSFILRPNDTIRILVEHKRLEEILRNLFTQRNNFKRVHDKKICMLFIGAVCGLRDGEIPGLDMQGFIGFIVAVVTSLPAAIKLRNQMKEEEDEEVDESYCEEEEYASSDGSYGDVFLEEDIYFETSLDHFEPFGYISSILSQPMPGSYASRAVHEMSEKQKSTMFSVLNTERVIQKV</sequence>
<dbReference type="HOGENOM" id="CLU_013781_0_0_1"/>
<evidence type="ECO:0000256" key="4">
    <source>
        <dbReference type="ARBA" id="ARBA00022490"/>
    </source>
</evidence>
<evidence type="ECO:0000256" key="6">
    <source>
        <dbReference type="ARBA" id="ARBA00023242"/>
    </source>
</evidence>